<gene>
    <name evidence="4" type="ORF">IV203_019935</name>
</gene>
<dbReference type="OrthoDB" id="407729at2759"/>
<dbReference type="Proteomes" id="UP000693970">
    <property type="component" value="Unassembled WGS sequence"/>
</dbReference>
<comment type="caution">
    <text evidence="4">The sequence shown here is derived from an EMBL/GenBank/DDBJ whole genome shotgun (WGS) entry which is preliminary data.</text>
</comment>
<comment type="similarity">
    <text evidence="1 2">Belongs to the peptidase M14 family.</text>
</comment>
<evidence type="ECO:0000259" key="3">
    <source>
        <dbReference type="PROSITE" id="PS52035"/>
    </source>
</evidence>
<dbReference type="GO" id="GO:0006508">
    <property type="term" value="P:proteolysis"/>
    <property type="evidence" value="ECO:0007669"/>
    <property type="project" value="InterPro"/>
</dbReference>
<sequence length="346" mass="38500">MSPIAPPPATDAPIQRYYPIGTPGTPWTTKEDEEWKASVQWHRSYQEEVVQRIEALKENDVFQQNFVVEEYGCIHVSDTKKEYPLYAIRSSGEWTDTKSDTKWNMVVTGGVHGYETSGVQGALLFVKQLVESSEYQTKYLSKFRICVAPCVTPWAYEHVQRWNADLLDPNRSFKDDASVQTKESAALMSYLNTLASNWYMQIDLHETTDTDLTEFMPAKHAKAGLPYNGDVIPDGFYLVGDDESSGRKKSEQLAFCQAIIESVKKVTHIAEPDSNGNIIDEPVVSEGIILVPVEQLGLCCSSTKAPYTATTEVYPDSPRGVSADVCNQAQVAAITGAMDHILALIQ</sequence>
<reference evidence="4" key="1">
    <citation type="journal article" date="2021" name="Sci. Rep.">
        <title>Diploid genomic architecture of Nitzschia inconspicua, an elite biomass production diatom.</title>
        <authorList>
            <person name="Oliver A."/>
            <person name="Podell S."/>
            <person name="Pinowska A."/>
            <person name="Traller J.C."/>
            <person name="Smith S.R."/>
            <person name="McClure R."/>
            <person name="Beliaev A."/>
            <person name="Bohutskyi P."/>
            <person name="Hill E.A."/>
            <person name="Rabines A."/>
            <person name="Zheng H."/>
            <person name="Allen L.Z."/>
            <person name="Kuo A."/>
            <person name="Grigoriev I.V."/>
            <person name="Allen A.E."/>
            <person name="Hazlebeck D."/>
            <person name="Allen E.E."/>
        </authorList>
    </citation>
    <scope>NUCLEOTIDE SEQUENCE</scope>
    <source>
        <strain evidence="4">Hildebrandi</strain>
    </source>
</reference>
<dbReference type="GO" id="GO:0008270">
    <property type="term" value="F:zinc ion binding"/>
    <property type="evidence" value="ECO:0007669"/>
    <property type="project" value="InterPro"/>
</dbReference>
<feature type="domain" description="Peptidase M14" evidence="3">
    <location>
        <begin position="41"/>
        <end position="346"/>
    </location>
</feature>
<dbReference type="Pfam" id="PF00246">
    <property type="entry name" value="Peptidase_M14"/>
    <property type="match status" value="1"/>
</dbReference>
<evidence type="ECO:0000256" key="2">
    <source>
        <dbReference type="PROSITE-ProRule" id="PRU01379"/>
    </source>
</evidence>
<comment type="caution">
    <text evidence="2">Lacks conserved residue(s) required for the propagation of feature annotation.</text>
</comment>
<organism evidence="4 5">
    <name type="scientific">Nitzschia inconspicua</name>
    <dbReference type="NCBI Taxonomy" id="303405"/>
    <lineage>
        <taxon>Eukaryota</taxon>
        <taxon>Sar</taxon>
        <taxon>Stramenopiles</taxon>
        <taxon>Ochrophyta</taxon>
        <taxon>Bacillariophyta</taxon>
        <taxon>Bacillariophyceae</taxon>
        <taxon>Bacillariophycidae</taxon>
        <taxon>Bacillariales</taxon>
        <taxon>Bacillariaceae</taxon>
        <taxon>Nitzschia</taxon>
    </lineage>
</organism>
<keyword evidence="4" id="KW-0645">Protease</keyword>
<dbReference type="PROSITE" id="PS52035">
    <property type="entry name" value="PEPTIDASE_M14"/>
    <property type="match status" value="1"/>
</dbReference>
<evidence type="ECO:0000313" key="4">
    <source>
        <dbReference type="EMBL" id="KAG7371365.1"/>
    </source>
</evidence>
<evidence type="ECO:0000313" key="5">
    <source>
        <dbReference type="Proteomes" id="UP000693970"/>
    </source>
</evidence>
<keyword evidence="5" id="KW-1185">Reference proteome</keyword>
<keyword evidence="4" id="KW-0121">Carboxypeptidase</keyword>
<proteinExistence type="inferred from homology"/>
<dbReference type="AlphaFoldDB" id="A0A9K3Q5Q3"/>
<dbReference type="GO" id="GO:0004181">
    <property type="term" value="F:metallocarboxypeptidase activity"/>
    <property type="evidence" value="ECO:0007669"/>
    <property type="project" value="InterPro"/>
</dbReference>
<name>A0A9K3Q5Q3_9STRA</name>
<dbReference type="InterPro" id="IPR000834">
    <property type="entry name" value="Peptidase_M14"/>
</dbReference>
<reference evidence="4" key="2">
    <citation type="submission" date="2021-04" db="EMBL/GenBank/DDBJ databases">
        <authorList>
            <person name="Podell S."/>
        </authorList>
    </citation>
    <scope>NUCLEOTIDE SEQUENCE</scope>
    <source>
        <strain evidence="4">Hildebrandi</strain>
    </source>
</reference>
<dbReference type="EMBL" id="JAGRRH010000004">
    <property type="protein sequence ID" value="KAG7371365.1"/>
    <property type="molecule type" value="Genomic_DNA"/>
</dbReference>
<accession>A0A9K3Q5Q3</accession>
<evidence type="ECO:0000256" key="1">
    <source>
        <dbReference type="ARBA" id="ARBA00005988"/>
    </source>
</evidence>
<keyword evidence="4" id="KW-0378">Hydrolase</keyword>
<protein>
    <submittedName>
        <fullName evidence="4">Zinc carboxypeptidase</fullName>
    </submittedName>
</protein>